<dbReference type="AlphaFoldDB" id="A0A517QVG4"/>
<dbReference type="PANTHER" id="PTHR43818">
    <property type="entry name" value="BCDNA.GH03377"/>
    <property type="match status" value="1"/>
</dbReference>
<dbReference type="PANTHER" id="PTHR43818:SF5">
    <property type="entry name" value="OXIDOREDUCTASE FAMILY PROTEIN"/>
    <property type="match status" value="1"/>
</dbReference>
<evidence type="ECO:0000313" key="3">
    <source>
        <dbReference type="EMBL" id="QDT35628.1"/>
    </source>
</evidence>
<dbReference type="InterPro" id="IPR050463">
    <property type="entry name" value="Gfo/Idh/MocA_oxidrdct_glycsds"/>
</dbReference>
<dbReference type="PROSITE" id="PS51318">
    <property type="entry name" value="TAT"/>
    <property type="match status" value="1"/>
</dbReference>
<evidence type="ECO:0000259" key="1">
    <source>
        <dbReference type="Pfam" id="PF01408"/>
    </source>
</evidence>
<dbReference type="Pfam" id="PF19051">
    <property type="entry name" value="GFO_IDH_MocA_C2"/>
    <property type="match status" value="1"/>
</dbReference>
<gene>
    <name evidence="3" type="primary">pht4_3</name>
    <name evidence="3" type="ORF">Mal48_49060</name>
</gene>
<evidence type="ECO:0000259" key="2">
    <source>
        <dbReference type="Pfam" id="PF19051"/>
    </source>
</evidence>
<name>A0A517QVG4_9PLAN</name>
<dbReference type="Gene3D" id="3.40.50.720">
    <property type="entry name" value="NAD(P)-binding Rossmann-like Domain"/>
    <property type="match status" value="1"/>
</dbReference>
<reference evidence="3 4" key="1">
    <citation type="submission" date="2019-02" db="EMBL/GenBank/DDBJ databases">
        <title>Deep-cultivation of Planctomycetes and their phenomic and genomic characterization uncovers novel biology.</title>
        <authorList>
            <person name="Wiegand S."/>
            <person name="Jogler M."/>
            <person name="Boedeker C."/>
            <person name="Pinto D."/>
            <person name="Vollmers J."/>
            <person name="Rivas-Marin E."/>
            <person name="Kohn T."/>
            <person name="Peeters S.H."/>
            <person name="Heuer A."/>
            <person name="Rast P."/>
            <person name="Oberbeckmann S."/>
            <person name="Bunk B."/>
            <person name="Jeske O."/>
            <person name="Meyerdierks A."/>
            <person name="Storesund J.E."/>
            <person name="Kallscheuer N."/>
            <person name="Luecker S."/>
            <person name="Lage O.M."/>
            <person name="Pohl T."/>
            <person name="Merkel B.J."/>
            <person name="Hornburger P."/>
            <person name="Mueller R.-W."/>
            <person name="Bruemmer F."/>
            <person name="Labrenz M."/>
            <person name="Spormann A.M."/>
            <person name="Op den Camp H."/>
            <person name="Overmann J."/>
            <person name="Amann R."/>
            <person name="Jetten M.S.M."/>
            <person name="Mascher T."/>
            <person name="Medema M.H."/>
            <person name="Devos D.P."/>
            <person name="Kaster A.-K."/>
            <person name="Ovreas L."/>
            <person name="Rohde M."/>
            <person name="Galperin M.Y."/>
            <person name="Jogler C."/>
        </authorList>
    </citation>
    <scope>NUCLEOTIDE SEQUENCE [LARGE SCALE GENOMIC DNA]</scope>
    <source>
        <strain evidence="3 4">Mal48</strain>
    </source>
</reference>
<dbReference type="GO" id="GO:0016491">
    <property type="term" value="F:oxidoreductase activity"/>
    <property type="evidence" value="ECO:0007669"/>
    <property type="project" value="UniProtKB-KW"/>
</dbReference>
<dbReference type="SUPFAM" id="SSF51735">
    <property type="entry name" value="NAD(P)-binding Rossmann-fold domains"/>
    <property type="match status" value="1"/>
</dbReference>
<dbReference type="EC" id="1.-.-.-" evidence="3"/>
<feature type="domain" description="Gfo/Idh/MocA-like oxidoreductase N-terminal" evidence="1">
    <location>
        <begin position="39"/>
        <end position="183"/>
    </location>
</feature>
<keyword evidence="3" id="KW-0560">Oxidoreductase</keyword>
<dbReference type="InterPro" id="IPR000683">
    <property type="entry name" value="Gfo/Idh/MocA-like_OxRdtase_N"/>
</dbReference>
<dbReference type="Proteomes" id="UP000315724">
    <property type="component" value="Chromosome"/>
</dbReference>
<dbReference type="InterPro" id="IPR006311">
    <property type="entry name" value="TAT_signal"/>
</dbReference>
<dbReference type="GO" id="GO:0000166">
    <property type="term" value="F:nucleotide binding"/>
    <property type="evidence" value="ECO:0007669"/>
    <property type="project" value="InterPro"/>
</dbReference>
<dbReference type="OrthoDB" id="9788246at2"/>
<accession>A0A517QVG4</accession>
<protein>
    <submittedName>
        <fullName evidence="3">4,5-dihydroxyphthalate dehydrogenase</fullName>
        <ecNumber evidence="3">1.-.-.-</ecNumber>
    </submittedName>
</protein>
<dbReference type="InterPro" id="IPR043906">
    <property type="entry name" value="Gfo/Idh/MocA_OxRdtase_bact_C"/>
</dbReference>
<proteinExistence type="predicted"/>
<keyword evidence="4" id="KW-1185">Reference proteome</keyword>
<dbReference type="KEGG" id="tpol:Mal48_49060"/>
<organism evidence="3 4">
    <name type="scientific">Thalassoglobus polymorphus</name>
    <dbReference type="NCBI Taxonomy" id="2527994"/>
    <lineage>
        <taxon>Bacteria</taxon>
        <taxon>Pseudomonadati</taxon>
        <taxon>Planctomycetota</taxon>
        <taxon>Planctomycetia</taxon>
        <taxon>Planctomycetales</taxon>
        <taxon>Planctomycetaceae</taxon>
        <taxon>Thalassoglobus</taxon>
    </lineage>
</organism>
<dbReference type="EMBL" id="CP036267">
    <property type="protein sequence ID" value="QDT35628.1"/>
    <property type="molecule type" value="Genomic_DNA"/>
</dbReference>
<evidence type="ECO:0000313" key="4">
    <source>
        <dbReference type="Proteomes" id="UP000315724"/>
    </source>
</evidence>
<dbReference type="Gene3D" id="3.30.360.10">
    <property type="entry name" value="Dihydrodipicolinate Reductase, domain 2"/>
    <property type="match status" value="1"/>
</dbReference>
<dbReference type="InterPro" id="IPR036291">
    <property type="entry name" value="NAD(P)-bd_dom_sf"/>
</dbReference>
<sequence length="445" mass="50127">MPHIPRRTFLKSSALTLASPFILSTGLKGQNRAAANDRINVGIIGLGSRGFNLLNAFLADPRVQITAICDVHDLHYRDRDWGQGTLFGRIPARTKIERQYGKAYKSGSYSGLFITSDYESLCQRDGIDAVVVATPDHWHAHCTLAAIQAGKDVYCEKPVTHYFGEGQQVYKEVEKQKAVFQTGSQQRSEPLFQHAVNLVRNGVLGKIKEIEVGIPPGYDTPQGSTEVLVPPVGLDYNQWCGPSEMLPYMQARHHRWWRGHRAFGGGVLMDWIGHHNDIAHWSLDLDNDGPTVVEAVDWTFPETDVYNTPHQYTIRCEYENGVTSTIASQNELGTKWIGENGWLHVSRGKLSASEKQWKDLKYNPGKFRVQEVPSHVGNFLDCMKSRQQCLAPAETAHRSITPGHLGYVSHQLQRPLRWNAKEEVVIDDQEANKLLMAASYRKNWS</sequence>
<dbReference type="RefSeq" id="WP_145205510.1">
    <property type="nucleotide sequence ID" value="NZ_CP036267.1"/>
</dbReference>
<feature type="domain" description="Gfo/Idh/MocA-like oxidoreductase bacterial type C-terminal" evidence="2">
    <location>
        <begin position="198"/>
        <end position="444"/>
    </location>
</feature>
<dbReference type="Pfam" id="PF01408">
    <property type="entry name" value="GFO_IDH_MocA"/>
    <property type="match status" value="1"/>
</dbReference>
<dbReference type="SUPFAM" id="SSF55347">
    <property type="entry name" value="Glyceraldehyde-3-phosphate dehydrogenase-like, C-terminal domain"/>
    <property type="match status" value="1"/>
</dbReference>